<keyword evidence="2" id="KW-1185">Reference proteome</keyword>
<evidence type="ECO:0000313" key="2">
    <source>
        <dbReference type="Proteomes" id="UP000664654"/>
    </source>
</evidence>
<accession>A0A939DM39</accession>
<dbReference type="RefSeq" id="WP_206573201.1">
    <property type="nucleotide sequence ID" value="NZ_JAFKCV010000003.1"/>
</dbReference>
<protein>
    <submittedName>
        <fullName evidence="1">Uncharacterized protein</fullName>
    </submittedName>
</protein>
<sequence length="305" mass="34674">MIFNRQIEIKHDEIESSEADLFFYGSPLDDRGALSTSALNRAKINRGIRVNLDAEIMTFCIDDSSVRIRNINSYLDIQLENKPIKKVFLDATTLGVPEILYILRWLARLQKRVEVDILYVEPESYPPRIEMKSEFGLHQFKLSHSSVGYRSLPGFTKTVSNNNKTHLIALLGFERVRLGQLLTNDEGAFIENITPIFGVPSFKPSYDKHTIFQNIDSLKNKAEKPKFSSANNPYDTYKLLQFIYKGLQGRVVNIAPIGTKPMAIGACIFILQNLAANVGVMYDHPQKSLNRTKGFSRIHLYSITI</sequence>
<gene>
    <name evidence="1" type="ORF">J0A66_07675</name>
</gene>
<name>A0A939DM39_9ALTE</name>
<dbReference type="Proteomes" id="UP000664654">
    <property type="component" value="Unassembled WGS sequence"/>
</dbReference>
<reference evidence="1" key="1">
    <citation type="submission" date="2021-03" db="EMBL/GenBank/DDBJ databases">
        <title>novel species isolated from a fishpond in China.</title>
        <authorList>
            <person name="Lu H."/>
            <person name="Cai Z."/>
        </authorList>
    </citation>
    <scope>NUCLEOTIDE SEQUENCE</scope>
    <source>
        <strain evidence="1">JCM 30855</strain>
    </source>
</reference>
<dbReference type="AlphaFoldDB" id="A0A939DM39"/>
<organism evidence="1 2">
    <name type="scientific">Bowmanella dokdonensis</name>
    <dbReference type="NCBI Taxonomy" id="751969"/>
    <lineage>
        <taxon>Bacteria</taxon>
        <taxon>Pseudomonadati</taxon>
        <taxon>Pseudomonadota</taxon>
        <taxon>Gammaproteobacteria</taxon>
        <taxon>Alteromonadales</taxon>
        <taxon>Alteromonadaceae</taxon>
        <taxon>Bowmanella</taxon>
    </lineage>
</organism>
<comment type="caution">
    <text evidence="1">The sequence shown here is derived from an EMBL/GenBank/DDBJ whole genome shotgun (WGS) entry which is preliminary data.</text>
</comment>
<dbReference type="EMBL" id="JAFKCV010000003">
    <property type="protein sequence ID" value="MBN7825099.1"/>
    <property type="molecule type" value="Genomic_DNA"/>
</dbReference>
<evidence type="ECO:0000313" key="1">
    <source>
        <dbReference type="EMBL" id="MBN7825099.1"/>
    </source>
</evidence>
<proteinExistence type="predicted"/>